<dbReference type="EMBL" id="CP077076">
    <property type="protein sequence ID" value="QXH53505.1"/>
    <property type="molecule type" value="Genomic_DNA"/>
</dbReference>
<feature type="transmembrane region" description="Helical" evidence="1">
    <location>
        <begin position="28"/>
        <end position="45"/>
    </location>
</feature>
<accession>A0ABX8NCG3</accession>
<sequence length="80" mass="8572">MPHIMQSVILLAVGTALVQFLKPCPLRTWLGVTLLAGGLVGIFTAGQQQVLGFDLELLALLAVPLGMVLLATRRRFSAMN</sequence>
<name>A0ABX8NCG3_9PSED</name>
<protein>
    <submittedName>
        <fullName evidence="2">Uncharacterized protein</fullName>
    </submittedName>
</protein>
<proteinExistence type="predicted"/>
<keyword evidence="1" id="KW-0472">Membrane</keyword>
<dbReference type="RefSeq" id="WP_217842904.1">
    <property type="nucleotide sequence ID" value="NZ_CP077076.1"/>
</dbReference>
<evidence type="ECO:0000256" key="1">
    <source>
        <dbReference type="SAM" id="Phobius"/>
    </source>
</evidence>
<gene>
    <name evidence="2" type="ORF">KSS94_10480</name>
</gene>
<evidence type="ECO:0000313" key="3">
    <source>
        <dbReference type="Proteomes" id="UP001046350"/>
    </source>
</evidence>
<keyword evidence="3" id="KW-1185">Reference proteome</keyword>
<evidence type="ECO:0000313" key="2">
    <source>
        <dbReference type="EMBL" id="QXH53505.1"/>
    </source>
</evidence>
<keyword evidence="1" id="KW-0812">Transmembrane</keyword>
<organism evidence="2 3">
    <name type="scientific">Pseudomonas fakonensis</name>
    <dbReference type="NCBI Taxonomy" id="2842355"/>
    <lineage>
        <taxon>Bacteria</taxon>
        <taxon>Pseudomonadati</taxon>
        <taxon>Pseudomonadota</taxon>
        <taxon>Gammaproteobacteria</taxon>
        <taxon>Pseudomonadales</taxon>
        <taxon>Pseudomonadaceae</taxon>
        <taxon>Pseudomonas</taxon>
    </lineage>
</organism>
<keyword evidence="1" id="KW-1133">Transmembrane helix</keyword>
<feature type="transmembrane region" description="Helical" evidence="1">
    <location>
        <begin position="6"/>
        <end position="21"/>
    </location>
</feature>
<reference evidence="2" key="1">
    <citation type="journal article" date="2021" name="Microorganisms">
        <title>The Ever-Expanding Pseudomonas Genus: Description of 43 New Species and Partition of the Pseudomonas putida Group.</title>
        <authorList>
            <person name="Girard L."/>
            <person name="Lood C."/>
            <person name="Hofte M."/>
            <person name="Vandamme P."/>
            <person name="Rokni-Zadeh H."/>
            <person name="van Noort V."/>
            <person name="Lavigne R."/>
            <person name="De Mot R."/>
        </authorList>
    </citation>
    <scope>NUCLEOTIDE SEQUENCE</scope>
    <source>
        <strain evidence="2">COW40</strain>
    </source>
</reference>
<feature type="transmembrane region" description="Helical" evidence="1">
    <location>
        <begin position="51"/>
        <end position="71"/>
    </location>
</feature>
<dbReference type="Proteomes" id="UP001046350">
    <property type="component" value="Chromosome"/>
</dbReference>